<dbReference type="Proteomes" id="UP000321154">
    <property type="component" value="Unassembled WGS sequence"/>
</dbReference>
<feature type="transmembrane region" description="Helical" evidence="2">
    <location>
        <begin position="35"/>
        <end position="62"/>
    </location>
</feature>
<keyword evidence="5" id="KW-1185">Reference proteome</keyword>
<reference evidence="4 6" key="2">
    <citation type="submission" date="2020-07" db="EMBL/GenBank/DDBJ databases">
        <title>Sequencing the genomes of 1000 actinobacteria strains.</title>
        <authorList>
            <person name="Klenk H.-P."/>
        </authorList>
    </citation>
    <scope>NUCLEOTIDE SEQUENCE [LARGE SCALE GENOMIC DNA]</scope>
    <source>
        <strain evidence="4 6">DSM 10309</strain>
    </source>
</reference>
<evidence type="ECO:0000256" key="2">
    <source>
        <dbReference type="SAM" id="Phobius"/>
    </source>
</evidence>
<accession>A0A7W3JHZ9</accession>
<feature type="transmembrane region" description="Helical" evidence="2">
    <location>
        <begin position="74"/>
        <end position="98"/>
    </location>
</feature>
<evidence type="ECO:0000313" key="5">
    <source>
        <dbReference type="Proteomes" id="UP000321154"/>
    </source>
</evidence>
<reference evidence="3 5" key="1">
    <citation type="submission" date="2019-07" db="EMBL/GenBank/DDBJ databases">
        <title>Whole genome shotgun sequence of Frigoribacterium faeni NBRC 103066.</title>
        <authorList>
            <person name="Hosoyama A."/>
            <person name="Uohara A."/>
            <person name="Ohji S."/>
            <person name="Ichikawa N."/>
        </authorList>
    </citation>
    <scope>NUCLEOTIDE SEQUENCE [LARGE SCALE GENOMIC DNA]</scope>
    <source>
        <strain evidence="3 5">NBRC 103066</strain>
    </source>
</reference>
<keyword evidence="2" id="KW-0812">Transmembrane</keyword>
<feature type="compositionally biased region" description="Low complexity" evidence="1">
    <location>
        <begin position="13"/>
        <end position="26"/>
    </location>
</feature>
<feature type="region of interest" description="Disordered" evidence="1">
    <location>
        <begin position="1"/>
        <end position="27"/>
    </location>
</feature>
<comment type="caution">
    <text evidence="4">The sequence shown here is derived from an EMBL/GenBank/DDBJ whole genome shotgun (WGS) entry which is preliminary data.</text>
</comment>
<feature type="transmembrane region" description="Helical" evidence="2">
    <location>
        <begin position="152"/>
        <end position="168"/>
    </location>
</feature>
<evidence type="ECO:0000313" key="3">
    <source>
        <dbReference type="EMBL" id="GEK83440.1"/>
    </source>
</evidence>
<dbReference type="AlphaFoldDB" id="A0A7W3JHZ9"/>
<dbReference type="RefSeq" id="WP_146855116.1">
    <property type="nucleotide sequence ID" value="NZ_BAAAHR010000002.1"/>
</dbReference>
<gene>
    <name evidence="4" type="ORF">FB463_001385</name>
    <name evidence="3" type="ORF">FFA01_17490</name>
</gene>
<dbReference type="OrthoDB" id="10012084at2"/>
<evidence type="ECO:0000256" key="1">
    <source>
        <dbReference type="SAM" id="MobiDB-lite"/>
    </source>
</evidence>
<organism evidence="4 6">
    <name type="scientific">Frigoribacterium faeni</name>
    <dbReference type="NCBI Taxonomy" id="145483"/>
    <lineage>
        <taxon>Bacteria</taxon>
        <taxon>Bacillati</taxon>
        <taxon>Actinomycetota</taxon>
        <taxon>Actinomycetes</taxon>
        <taxon>Micrococcales</taxon>
        <taxon>Microbacteriaceae</taxon>
        <taxon>Frigoribacterium</taxon>
    </lineage>
</organism>
<dbReference type="Proteomes" id="UP000522688">
    <property type="component" value="Unassembled WGS sequence"/>
</dbReference>
<keyword evidence="2" id="KW-0472">Membrane</keyword>
<evidence type="ECO:0000313" key="4">
    <source>
        <dbReference type="EMBL" id="MBA8813136.1"/>
    </source>
</evidence>
<dbReference type="EMBL" id="BJUV01000015">
    <property type="protein sequence ID" value="GEK83440.1"/>
    <property type="molecule type" value="Genomic_DNA"/>
</dbReference>
<protein>
    <submittedName>
        <fullName evidence="4">Uncharacterized protein</fullName>
    </submittedName>
</protein>
<name>A0A7W3JHZ9_9MICO</name>
<evidence type="ECO:0000313" key="6">
    <source>
        <dbReference type="Proteomes" id="UP000522688"/>
    </source>
</evidence>
<sequence>MTLTPAVSADVDPSPTTATPTPTPTTRKQSTLLSVLPWTTAWGGAAAVCLVPIGFALVALVFSGSAEGLQVLAVAYPVMLGGALALWFYGLVAGLLAGLPDWLLRRRPELRLLGAVLAVVVITVMVTVPWAIVVTKVTDLSWLSPTGVSSSATVAAAAALATTVVVALQRRRARRV</sequence>
<feature type="transmembrane region" description="Helical" evidence="2">
    <location>
        <begin position="110"/>
        <end position="132"/>
    </location>
</feature>
<proteinExistence type="predicted"/>
<dbReference type="EMBL" id="JACGWW010000002">
    <property type="protein sequence ID" value="MBA8813136.1"/>
    <property type="molecule type" value="Genomic_DNA"/>
</dbReference>
<keyword evidence="2" id="KW-1133">Transmembrane helix</keyword>